<feature type="compositionally biased region" description="Basic and acidic residues" evidence="1">
    <location>
        <begin position="692"/>
        <end position="701"/>
    </location>
</feature>
<feature type="compositionally biased region" description="Basic residues" evidence="1">
    <location>
        <begin position="461"/>
        <end position="470"/>
    </location>
</feature>
<dbReference type="GeneID" id="66115500"/>
<feature type="compositionally biased region" description="Basic and acidic residues" evidence="1">
    <location>
        <begin position="1218"/>
        <end position="1228"/>
    </location>
</feature>
<feature type="domain" description="Meiotically up-regulated protein Msb1/Mug8" evidence="2">
    <location>
        <begin position="22"/>
        <end position="427"/>
    </location>
</feature>
<feature type="compositionally biased region" description="Basic and acidic residues" evidence="1">
    <location>
        <begin position="639"/>
        <end position="650"/>
    </location>
</feature>
<feature type="compositionally biased region" description="Polar residues" evidence="1">
    <location>
        <begin position="1090"/>
        <end position="1124"/>
    </location>
</feature>
<dbReference type="RefSeq" id="XP_043051288.1">
    <property type="nucleotide sequence ID" value="XM_043192900.1"/>
</dbReference>
<protein>
    <recommendedName>
        <fullName evidence="2">Meiotically up-regulated protein Msb1/Mug8 domain-containing protein</fullName>
    </recommendedName>
</protein>
<accession>A0A9P7VE05</accession>
<feature type="compositionally biased region" description="Low complexity" evidence="1">
    <location>
        <begin position="901"/>
        <end position="928"/>
    </location>
</feature>
<feature type="compositionally biased region" description="Low complexity" evidence="1">
    <location>
        <begin position="1027"/>
        <end position="1036"/>
    </location>
</feature>
<comment type="caution">
    <text evidence="3">The sequence shown here is derived from an EMBL/GenBank/DDBJ whole genome shotgun (WGS) entry which is preliminary data.</text>
</comment>
<gene>
    <name evidence="3" type="ORF">KQ657_002126</name>
</gene>
<reference evidence="3" key="1">
    <citation type="submission" date="2021-03" db="EMBL/GenBank/DDBJ databases">
        <authorList>
            <person name="Palmer J.M."/>
        </authorList>
    </citation>
    <scope>NUCLEOTIDE SEQUENCE</scope>
    <source>
        <strain evidence="3">ARV_011</strain>
    </source>
</reference>
<dbReference type="GO" id="GO:0005934">
    <property type="term" value="C:cellular bud tip"/>
    <property type="evidence" value="ECO:0007669"/>
    <property type="project" value="TreeGrafter"/>
</dbReference>
<feature type="compositionally biased region" description="Low complexity" evidence="1">
    <location>
        <begin position="816"/>
        <end position="829"/>
    </location>
</feature>
<feature type="compositionally biased region" description="Polar residues" evidence="1">
    <location>
        <begin position="929"/>
        <end position="938"/>
    </location>
</feature>
<feature type="compositionally biased region" description="Polar residues" evidence="1">
    <location>
        <begin position="950"/>
        <end position="960"/>
    </location>
</feature>
<dbReference type="Proteomes" id="UP000790833">
    <property type="component" value="Unassembled WGS sequence"/>
</dbReference>
<feature type="compositionally biased region" description="Basic and acidic residues" evidence="1">
    <location>
        <begin position="592"/>
        <end position="604"/>
    </location>
</feature>
<dbReference type="OrthoDB" id="3362494at2759"/>
<feature type="compositionally biased region" description="Polar residues" evidence="1">
    <location>
        <begin position="988"/>
        <end position="1014"/>
    </location>
</feature>
<feature type="compositionally biased region" description="Basic residues" evidence="1">
    <location>
        <begin position="972"/>
        <end position="981"/>
    </location>
</feature>
<dbReference type="InterPro" id="IPR037508">
    <property type="entry name" value="Msb1/Mug8"/>
</dbReference>
<organism evidence="3 4">
    <name type="scientific">Scheffersomyces spartinae</name>
    <dbReference type="NCBI Taxonomy" id="45513"/>
    <lineage>
        <taxon>Eukaryota</taxon>
        <taxon>Fungi</taxon>
        <taxon>Dikarya</taxon>
        <taxon>Ascomycota</taxon>
        <taxon>Saccharomycotina</taxon>
        <taxon>Pichiomycetes</taxon>
        <taxon>Debaryomycetaceae</taxon>
        <taxon>Scheffersomyces</taxon>
    </lineage>
</organism>
<dbReference type="InterPro" id="IPR012965">
    <property type="entry name" value="Msb1/Mug8_dom"/>
</dbReference>
<proteinExistence type="predicted"/>
<evidence type="ECO:0000313" key="3">
    <source>
        <dbReference type="EMBL" id="KAG7195743.1"/>
    </source>
</evidence>
<dbReference type="EMBL" id="JAHMUF010000002">
    <property type="protein sequence ID" value="KAG7195743.1"/>
    <property type="molecule type" value="Genomic_DNA"/>
</dbReference>
<dbReference type="PANTHER" id="PTHR28093:SF1">
    <property type="entry name" value="MORPHOGENESIS-RELATED PROTEIN MSB1"/>
    <property type="match status" value="1"/>
</dbReference>
<feature type="region of interest" description="Disordered" evidence="1">
    <location>
        <begin position="453"/>
        <end position="504"/>
    </location>
</feature>
<name>A0A9P7VE05_9ASCO</name>
<dbReference type="CDD" id="cd04401">
    <property type="entry name" value="RhoGAP_fMSB1"/>
    <property type="match status" value="1"/>
</dbReference>
<feature type="compositionally biased region" description="Basic and acidic residues" evidence="1">
    <location>
        <begin position="659"/>
        <end position="668"/>
    </location>
</feature>
<feature type="compositionally biased region" description="Polar residues" evidence="1">
    <location>
        <begin position="859"/>
        <end position="871"/>
    </location>
</feature>
<feature type="compositionally biased region" description="Low complexity" evidence="1">
    <location>
        <begin position="1057"/>
        <end position="1075"/>
    </location>
</feature>
<evidence type="ECO:0000313" key="4">
    <source>
        <dbReference type="Proteomes" id="UP000790833"/>
    </source>
</evidence>
<dbReference type="PANTHER" id="PTHR28093">
    <property type="entry name" value="MORPHOGENESIS-RELATED PROTEIN MSB1"/>
    <property type="match status" value="1"/>
</dbReference>
<feature type="region of interest" description="Disordered" evidence="1">
    <location>
        <begin position="807"/>
        <end position="1190"/>
    </location>
</feature>
<feature type="compositionally biased region" description="Low complexity" evidence="1">
    <location>
        <begin position="1125"/>
        <end position="1134"/>
    </location>
</feature>
<dbReference type="Pfam" id="PF08101">
    <property type="entry name" value="Msb1-Mug8_dom"/>
    <property type="match status" value="1"/>
</dbReference>
<dbReference type="AlphaFoldDB" id="A0A9P7VE05"/>
<feature type="region of interest" description="Disordered" evidence="1">
    <location>
        <begin position="524"/>
        <end position="790"/>
    </location>
</feature>
<sequence length="1263" mass="140225">MPPVELPLLPQRSHGKTISNDQFSRKKLRTILHLITGELKLRGTKTPHIFLPFRSRVSDEKLNKFLQFLFPRGELIYAAAHEDQLKRQISETDEFTLIAALKYFWSRLPNNEIMGWNVYLEFKRREKEAGYPKSAFLTIMPKCLLSPAHASIVYDFLDLIISIASNSQYNYLSGRKIAKMSSLWAFNHLNVKDHKNGAFYDATHINENNFLQGLDAWKGYLDALFHLILSFLRAMLPDTEKEALRLPKTLQSLLITCSYPPTLNTDSLKASITIPCICVHSTRVSKTPYELISKVNRTLSFEKKDKFLSIENFTILKNIFQKESTEEIVNSLTEESRRILNRITQEPVDSQFELVPGWSRHFSKPDPDIPNYSTITIENVTLQDYYIWAWLSTLSSDQSDPMKKLFGRSLVVEAGLRGFQKWLIVTESRMTTEEYLSLFKKVGSPTLEIIGPPLPITKDGKKSKERRRIKISSASATKTQPDKSYKKKSMPPLPEDSGFLPQYNFNDGDAKLDLSFESSLDVDSVVSDSTPSPQAKPQSELKDYNAYLENLSDDTSDSAYSKSKSTSPNAIRHGRRKPPPLSIIGPLPSSSEMEHNNKAGERHTANGASPPSKDRYQARPYQYSSLLDPPKTQSSNVRDYQEPFDSHEVPYNKLVARKLPPDGERPTENYHVMGLNQKIDSTSSLSDIDDTEMNKENKTLLDAKAQVQPQPQRQPASKIPSPTVDDQFSPESGMKVLQEAMESSSHKVNSSKKKTKSSSFQHGFDMSNLPPGPPPPLTISFEGSASHMSPPVAPHASFFPSSPVISVEKKPGKGCTSSSLLPDSTSPTLQEMKRFTTDDFQLHVPSDTNSPVMMPPHSGQHSNIGTGNSSVEKLPSAPETTNINDGRNGIPPQYSRDRELPSTPRDSVSDSRSSNNLSLRNASPSSLSTIPASAQKSPTEIPDSKANAYHSKQYSPQYANINGGYQIPPSHHASHQKQQRHKQTEQQPVVTPTDSTNTSPTRPSDISTSRHANPNPSPMYPGQTGVPSAPAQAPGYPGYPPPPANYGYPQHPPYTGYPPQQQYPQTQHQQHQQPGSNPLHRKSGQPVPSAGSSARGSHQRISQASDTSGPSSKRSTPTIPQNPYQHQQHQQHQQPSGHMPPSNGAAPAPGAPAPGYPPYYYYPPPPAGYPPPPAGYPPPQPGQPYGYPPIPQQYPYPYPYGYPPYGYPSQAPVAPMAAKEEKPEKARASDVSMSGIPNAGRHNKNNPINRAGLRNAFQKDFGI</sequence>
<feature type="compositionally biased region" description="Low complexity" evidence="1">
    <location>
        <begin position="557"/>
        <end position="567"/>
    </location>
</feature>
<dbReference type="GO" id="GO:0005935">
    <property type="term" value="C:cellular bud neck"/>
    <property type="evidence" value="ECO:0007669"/>
    <property type="project" value="TreeGrafter"/>
</dbReference>
<feature type="compositionally biased region" description="Basic and acidic residues" evidence="1">
    <location>
        <begin position="831"/>
        <end position="841"/>
    </location>
</feature>
<feature type="compositionally biased region" description="Low complexity" evidence="1">
    <location>
        <begin position="582"/>
        <end position="591"/>
    </location>
</feature>
<feature type="compositionally biased region" description="Pro residues" evidence="1">
    <location>
        <begin position="1037"/>
        <end position="1056"/>
    </location>
</feature>
<evidence type="ECO:0000259" key="2">
    <source>
        <dbReference type="Pfam" id="PF08101"/>
    </source>
</evidence>
<feature type="region of interest" description="Disordered" evidence="1">
    <location>
        <begin position="1216"/>
        <end position="1263"/>
    </location>
</feature>
<evidence type="ECO:0000256" key="1">
    <source>
        <dbReference type="SAM" id="MobiDB-lite"/>
    </source>
</evidence>
<feature type="compositionally biased region" description="Low complexity" evidence="1">
    <location>
        <begin position="706"/>
        <end position="715"/>
    </location>
</feature>
<keyword evidence="4" id="KW-1185">Reference proteome</keyword>
<feature type="compositionally biased region" description="Pro residues" evidence="1">
    <location>
        <begin position="1149"/>
        <end position="1190"/>
    </location>
</feature>